<proteinExistence type="predicted"/>
<dbReference type="PROSITE" id="PS51118">
    <property type="entry name" value="HTH_HXLR"/>
    <property type="match status" value="1"/>
</dbReference>
<evidence type="ECO:0000313" key="6">
    <source>
        <dbReference type="EMBL" id="WXB15056.1"/>
    </source>
</evidence>
<dbReference type="PANTHER" id="PTHR33204:SF37">
    <property type="entry name" value="HTH-TYPE TRANSCRIPTIONAL REGULATOR YODB"/>
    <property type="match status" value="1"/>
</dbReference>
<dbReference type="InterPro" id="IPR036390">
    <property type="entry name" value="WH_DNA-bd_sf"/>
</dbReference>
<keyword evidence="1" id="KW-0805">Transcription regulation</keyword>
<dbReference type="EMBL" id="CP089984">
    <property type="protein sequence ID" value="WXB15056.1"/>
    <property type="molecule type" value="Genomic_DNA"/>
</dbReference>
<reference evidence="6 7" key="1">
    <citation type="submission" date="2021-12" db="EMBL/GenBank/DDBJ databases">
        <title>Discovery of the Pendulisporaceae a myxobacterial family with distinct sporulation behavior and unique specialized metabolism.</title>
        <authorList>
            <person name="Garcia R."/>
            <person name="Popoff A."/>
            <person name="Bader C.D."/>
            <person name="Loehr J."/>
            <person name="Walesch S."/>
            <person name="Walt C."/>
            <person name="Boldt J."/>
            <person name="Bunk B."/>
            <person name="Haeckl F.J.F.P.J."/>
            <person name="Gunesch A.P."/>
            <person name="Birkelbach J."/>
            <person name="Nuebel U."/>
            <person name="Pietschmann T."/>
            <person name="Bach T."/>
            <person name="Mueller R."/>
        </authorList>
    </citation>
    <scope>NUCLEOTIDE SEQUENCE [LARGE SCALE GENOMIC DNA]</scope>
    <source>
        <strain evidence="6 7">MSr11954</strain>
    </source>
</reference>
<evidence type="ECO:0000313" key="7">
    <source>
        <dbReference type="Proteomes" id="UP001370348"/>
    </source>
</evidence>
<keyword evidence="3" id="KW-0804">Transcription</keyword>
<protein>
    <submittedName>
        <fullName evidence="6">Helix-turn-helix transcriptional regulator</fullName>
    </submittedName>
</protein>
<accession>A0ABZ2M144</accession>
<evidence type="ECO:0000256" key="3">
    <source>
        <dbReference type="ARBA" id="ARBA00023163"/>
    </source>
</evidence>
<keyword evidence="2" id="KW-0238">DNA-binding</keyword>
<feature type="region of interest" description="Disordered" evidence="4">
    <location>
        <begin position="139"/>
        <end position="183"/>
    </location>
</feature>
<name>A0ABZ2M144_9BACT</name>
<organism evidence="6 7">
    <name type="scientific">Pendulispora albinea</name>
    <dbReference type="NCBI Taxonomy" id="2741071"/>
    <lineage>
        <taxon>Bacteria</taxon>
        <taxon>Pseudomonadati</taxon>
        <taxon>Myxococcota</taxon>
        <taxon>Myxococcia</taxon>
        <taxon>Myxococcales</taxon>
        <taxon>Sorangiineae</taxon>
        <taxon>Pendulisporaceae</taxon>
        <taxon>Pendulispora</taxon>
    </lineage>
</organism>
<dbReference type="PANTHER" id="PTHR33204">
    <property type="entry name" value="TRANSCRIPTIONAL REGULATOR, MARR FAMILY"/>
    <property type="match status" value="1"/>
</dbReference>
<sequence length="183" mass="20537">MSDEPRSLCPINLSLEVFGDKWTLLIVRDIMFGGKRHFRELLQSDEHIASNVLADRLSKLVAEGIITKSDDPSHKQKAIYSLTEKGLELLPILAQIGLWGRKYLPVSPELGWRPVFLSRGGPALLDRFAAELRAVHLAPPGTAPSPEDMPVTTILRSSRTAPPPWRNDDPPPPKPRTRRRKTR</sequence>
<evidence type="ECO:0000256" key="2">
    <source>
        <dbReference type="ARBA" id="ARBA00023125"/>
    </source>
</evidence>
<keyword evidence="7" id="KW-1185">Reference proteome</keyword>
<dbReference type="RefSeq" id="WP_394824680.1">
    <property type="nucleotide sequence ID" value="NZ_CP089984.1"/>
</dbReference>
<feature type="domain" description="HTH hxlR-type" evidence="5">
    <location>
        <begin position="9"/>
        <end position="108"/>
    </location>
</feature>
<dbReference type="InterPro" id="IPR002577">
    <property type="entry name" value="HTH_HxlR"/>
</dbReference>
<evidence type="ECO:0000256" key="1">
    <source>
        <dbReference type="ARBA" id="ARBA00023015"/>
    </source>
</evidence>
<gene>
    <name evidence="6" type="ORF">LZC94_45460</name>
</gene>
<dbReference type="InterPro" id="IPR036388">
    <property type="entry name" value="WH-like_DNA-bd_sf"/>
</dbReference>
<dbReference type="Pfam" id="PF01638">
    <property type="entry name" value="HxlR"/>
    <property type="match status" value="1"/>
</dbReference>
<evidence type="ECO:0000259" key="5">
    <source>
        <dbReference type="PROSITE" id="PS51118"/>
    </source>
</evidence>
<dbReference type="SUPFAM" id="SSF46785">
    <property type="entry name" value="Winged helix' DNA-binding domain"/>
    <property type="match status" value="1"/>
</dbReference>
<dbReference type="Gene3D" id="1.10.10.10">
    <property type="entry name" value="Winged helix-like DNA-binding domain superfamily/Winged helix DNA-binding domain"/>
    <property type="match status" value="1"/>
</dbReference>
<dbReference type="Proteomes" id="UP001370348">
    <property type="component" value="Chromosome"/>
</dbReference>
<evidence type="ECO:0000256" key="4">
    <source>
        <dbReference type="SAM" id="MobiDB-lite"/>
    </source>
</evidence>